<dbReference type="AlphaFoldDB" id="A0A4R6FXF6"/>
<dbReference type="Proteomes" id="UP000295493">
    <property type="component" value="Unassembled WGS sequence"/>
</dbReference>
<proteinExistence type="predicted"/>
<gene>
    <name evidence="1" type="ORF">EV664_10146</name>
</gene>
<keyword evidence="2" id="KW-1185">Reference proteome</keyword>
<name>A0A4R6FXF6_9SPHN</name>
<sequence>MKQAHHSIRLSQPLDRVLRNLAERHGVGHYAMLQRCVKAGLAALTDAPDPDAGNRELVTELAALSVRMTEVERLLDRALFTACAAYAYSRSAALAARASDEAITEEIHKAYERQRLLARETKP</sequence>
<dbReference type="RefSeq" id="WP_133493703.1">
    <property type="nucleotide sequence ID" value="NZ_BMLU01000001.1"/>
</dbReference>
<reference evidence="1 2" key="1">
    <citation type="submission" date="2019-03" db="EMBL/GenBank/DDBJ databases">
        <title>Genomic Encyclopedia of Type Strains, Phase IV (KMG-IV): sequencing the most valuable type-strain genomes for metagenomic binning, comparative biology and taxonomic classification.</title>
        <authorList>
            <person name="Goeker M."/>
        </authorList>
    </citation>
    <scope>NUCLEOTIDE SEQUENCE [LARGE SCALE GENOMIC DNA]</scope>
    <source>
        <strain evidence="1 2">DSM 25059</strain>
    </source>
</reference>
<protein>
    <submittedName>
        <fullName evidence="1">Uncharacterized protein</fullName>
    </submittedName>
</protein>
<evidence type="ECO:0000313" key="2">
    <source>
        <dbReference type="Proteomes" id="UP000295493"/>
    </source>
</evidence>
<evidence type="ECO:0000313" key="1">
    <source>
        <dbReference type="EMBL" id="TDN86477.1"/>
    </source>
</evidence>
<dbReference type="OrthoDB" id="7409573at2"/>
<accession>A0A4R6FXF6</accession>
<organism evidence="1 2">
    <name type="scientific">Stakelama pacifica</name>
    <dbReference type="NCBI Taxonomy" id="517720"/>
    <lineage>
        <taxon>Bacteria</taxon>
        <taxon>Pseudomonadati</taxon>
        <taxon>Pseudomonadota</taxon>
        <taxon>Alphaproteobacteria</taxon>
        <taxon>Sphingomonadales</taxon>
        <taxon>Sphingomonadaceae</taxon>
        <taxon>Stakelama</taxon>
    </lineage>
</organism>
<comment type="caution">
    <text evidence="1">The sequence shown here is derived from an EMBL/GenBank/DDBJ whole genome shotgun (WGS) entry which is preliminary data.</text>
</comment>
<dbReference type="EMBL" id="SNWD01000001">
    <property type="protein sequence ID" value="TDN86477.1"/>
    <property type="molecule type" value="Genomic_DNA"/>
</dbReference>